<keyword evidence="3" id="KW-1185">Reference proteome</keyword>
<evidence type="ECO:0000313" key="3">
    <source>
        <dbReference type="Proteomes" id="UP000188533"/>
    </source>
</evidence>
<accession>A0A1Q3EC70</accession>
<dbReference type="Proteomes" id="UP000188533">
    <property type="component" value="Unassembled WGS sequence"/>
</dbReference>
<comment type="caution">
    <text evidence="2">The sequence shown here is derived from an EMBL/GenBank/DDBJ whole genome shotgun (WGS) entry which is preliminary data.</text>
</comment>
<dbReference type="AlphaFoldDB" id="A0A1Q3EC70"/>
<reference evidence="2 3" key="2">
    <citation type="submission" date="2017-02" db="EMBL/GenBank/DDBJ databases">
        <title>A genome survey and senescence transcriptome analysis in Lentinula edodes.</title>
        <authorList>
            <person name="Sakamoto Y."/>
            <person name="Nakade K."/>
            <person name="Sato S."/>
            <person name="Yoshida Y."/>
            <person name="Miyazaki K."/>
            <person name="Natsume S."/>
            <person name="Konno N."/>
        </authorList>
    </citation>
    <scope>NUCLEOTIDE SEQUENCE [LARGE SCALE GENOMIC DNA]</scope>
    <source>
        <strain evidence="2 3">NBRC 111202</strain>
    </source>
</reference>
<sequence>MSSVEHSTTSGYTIGADHDYGLSVMASAVLNGAVAFGSRSPVAIEEEDLDPLVTLIQDAVTNMNTDTMSTDTDTPDIPDTDTTKTTDMTMTGTTSVTTTNYEFKHLFDSAATQNRTIHQALRRIQSHRVELQDRLTLVQNLSPDHDTAAVQEILLRAERAVVAISPELDKYRRKEVKSEVEDTKAVARCLTGLLKSWRTLHPDSSPIQIDNSSHACNPTSAKNTPTLIAYSVALVGQIMERMSRRGCSLLLKSIRLFGYSLTILQEGGPNRQQQAALTDIPEDIRVLEKKFKLDIKTTVFAKRESSDGRFYYEVKGPDGKLFIQERGREGRWFFKLHADFFNIEGNKVNGKHSSTGVISMTCLNLPLDIREDSAFVYVAGIIQGPHEPNSKEAEHNHYIRPLIDELLIAYTQGIRCASAGGQETPYGRIHRVLLAFISLDFKAARPFAGLLDVGSHCYCFTCKTWHRAYLNSTNYEDWEAVDDDFLREGAEKWRDAQTKAERIAIEEQYGVRYSQFWRLPYWQPSKQVTTDPMHTGYQLLEKNFFRDGLRLNNPESKEDPKNKSTAPSSTYAHHYAFIPPPLQFIGSNHVIQQTDVDDEDEVDENTLITGLQWDHLSEDLRCLRNRRMMVLGNDFRSSPRLLGQLSDIHTLLSDSRPSTMSDLVQLRTRLGRMNWTTLLFVCEDLLAFKSPSILRMEIIQKSQITKDDMINALVDWVSPFRVTTQASLTCSQNQKRSNVVQEDGPFVWPHFTSTHHGPPRSAQTPTITYFNGLPCRTLTDSEREALMKQLVSTMAYKTAVHIGHIHQYLWQPIGNNELGKVKLANILKTKNRVALLFVCLDLNRVPMNMSHKTIPKKDLISQLVEWVSTIIK</sequence>
<gene>
    <name evidence="2" type="ORF">LENED_006599</name>
</gene>
<name>A0A1Q3EC70_LENED</name>
<evidence type="ECO:0000313" key="2">
    <source>
        <dbReference type="EMBL" id="GAW04788.1"/>
    </source>
</evidence>
<reference evidence="2 3" key="1">
    <citation type="submission" date="2016-08" db="EMBL/GenBank/DDBJ databases">
        <authorList>
            <consortium name="Lentinula edodes genome sequencing consortium"/>
            <person name="Sakamoto Y."/>
            <person name="Nakade K."/>
            <person name="Sato S."/>
            <person name="Yoshida Y."/>
            <person name="Miyazaki K."/>
            <person name="Natsume S."/>
            <person name="Konno N."/>
        </authorList>
    </citation>
    <scope>NUCLEOTIDE SEQUENCE [LARGE SCALE GENOMIC DNA]</scope>
    <source>
        <strain evidence="2 3">NBRC 111202</strain>
    </source>
</reference>
<organism evidence="2 3">
    <name type="scientific">Lentinula edodes</name>
    <name type="common">Shiitake mushroom</name>
    <name type="synonym">Lentinus edodes</name>
    <dbReference type="NCBI Taxonomy" id="5353"/>
    <lineage>
        <taxon>Eukaryota</taxon>
        <taxon>Fungi</taxon>
        <taxon>Dikarya</taxon>
        <taxon>Basidiomycota</taxon>
        <taxon>Agaricomycotina</taxon>
        <taxon>Agaricomycetes</taxon>
        <taxon>Agaricomycetidae</taxon>
        <taxon>Agaricales</taxon>
        <taxon>Marasmiineae</taxon>
        <taxon>Omphalotaceae</taxon>
        <taxon>Lentinula</taxon>
    </lineage>
</organism>
<proteinExistence type="predicted"/>
<protein>
    <submittedName>
        <fullName evidence="2">Uncharacterized protein</fullName>
    </submittedName>
</protein>
<dbReference type="STRING" id="5353.A0A1Q3EC70"/>
<dbReference type="EMBL" id="BDGU01000209">
    <property type="protein sequence ID" value="GAW04788.1"/>
    <property type="molecule type" value="Genomic_DNA"/>
</dbReference>
<feature type="region of interest" description="Disordered" evidence="1">
    <location>
        <begin position="65"/>
        <end position="88"/>
    </location>
</feature>
<evidence type="ECO:0000256" key="1">
    <source>
        <dbReference type="SAM" id="MobiDB-lite"/>
    </source>
</evidence>